<accession>A0AA39NJ51</accession>
<name>A0AA39NJ51_9AGAR</name>
<dbReference type="EMBL" id="JAUEPR010000084">
    <property type="protein sequence ID" value="KAK0466547.1"/>
    <property type="molecule type" value="Genomic_DNA"/>
</dbReference>
<reference evidence="1" key="1">
    <citation type="submission" date="2023-06" db="EMBL/GenBank/DDBJ databases">
        <authorList>
            <consortium name="Lawrence Berkeley National Laboratory"/>
            <person name="Ahrendt S."/>
            <person name="Sahu N."/>
            <person name="Indic B."/>
            <person name="Wong-Bajracharya J."/>
            <person name="Merenyi Z."/>
            <person name="Ke H.-M."/>
            <person name="Monk M."/>
            <person name="Kocsube S."/>
            <person name="Drula E."/>
            <person name="Lipzen A."/>
            <person name="Balint B."/>
            <person name="Henrissat B."/>
            <person name="Andreopoulos B."/>
            <person name="Martin F.M."/>
            <person name="Harder C.B."/>
            <person name="Rigling D."/>
            <person name="Ford K.L."/>
            <person name="Foster G.D."/>
            <person name="Pangilinan J."/>
            <person name="Papanicolaou A."/>
            <person name="Barry K."/>
            <person name="LaButti K."/>
            <person name="Viragh M."/>
            <person name="Koriabine M."/>
            <person name="Yan M."/>
            <person name="Riley R."/>
            <person name="Champramary S."/>
            <person name="Plett K.L."/>
            <person name="Tsai I.J."/>
            <person name="Slot J."/>
            <person name="Sipos G."/>
            <person name="Plett J."/>
            <person name="Nagy L.G."/>
            <person name="Grigoriev I.V."/>
        </authorList>
    </citation>
    <scope>NUCLEOTIDE SEQUENCE</scope>
    <source>
        <strain evidence="1">ICMP 16352</strain>
    </source>
</reference>
<evidence type="ECO:0000313" key="1">
    <source>
        <dbReference type="EMBL" id="KAK0466547.1"/>
    </source>
</evidence>
<gene>
    <name evidence="1" type="ORF">IW261DRAFT_1613188</name>
</gene>
<dbReference type="Proteomes" id="UP001175227">
    <property type="component" value="Unassembled WGS sequence"/>
</dbReference>
<dbReference type="AlphaFoldDB" id="A0AA39NJ51"/>
<comment type="caution">
    <text evidence="1">The sequence shown here is derived from an EMBL/GenBank/DDBJ whole genome shotgun (WGS) entry which is preliminary data.</text>
</comment>
<sequence length="363" mass="41431">MMHLGCSIRRLLSTACHPQRTIRIDKLPDGYKIDKVTAALKASPVESIIPEKNHLLVRFFDESTAMRCLEGNTVARMDEDPSPPLSAYVVAALGLEDASRTLFIRNPAREKRGLLQKMEGLQWTRTENERLEYRFLDVTDACRVFNRYNTVAGAKFVFVPDDKDDYMFPSWYPRREFRVGKVERNVVVTNIKDKEGLDKLVTEFDARSCLLKTNYERKTKSMRVVLATSEQATQFLETCQDLEVSLREDPDPHRIHRGMIVALTLGAHRSVSLSVPPEHRSSMRAYRRFFAQYGSLRPESSEDDAPEGVYLHYESILGAMKAVMLTEATFEGASITFLGSPGLEPYRIPTEGGRRHNWRLPVP</sequence>
<keyword evidence="2" id="KW-1185">Reference proteome</keyword>
<evidence type="ECO:0000313" key="2">
    <source>
        <dbReference type="Proteomes" id="UP001175227"/>
    </source>
</evidence>
<protein>
    <submittedName>
        <fullName evidence="1">Uncharacterized protein</fullName>
    </submittedName>
</protein>
<proteinExistence type="predicted"/>
<organism evidence="1 2">
    <name type="scientific">Armillaria novae-zelandiae</name>
    <dbReference type="NCBI Taxonomy" id="153914"/>
    <lineage>
        <taxon>Eukaryota</taxon>
        <taxon>Fungi</taxon>
        <taxon>Dikarya</taxon>
        <taxon>Basidiomycota</taxon>
        <taxon>Agaricomycotina</taxon>
        <taxon>Agaricomycetes</taxon>
        <taxon>Agaricomycetidae</taxon>
        <taxon>Agaricales</taxon>
        <taxon>Marasmiineae</taxon>
        <taxon>Physalacriaceae</taxon>
        <taxon>Armillaria</taxon>
    </lineage>
</organism>